<evidence type="ECO:0000256" key="7">
    <source>
        <dbReference type="SAM" id="Phobius"/>
    </source>
</evidence>
<comment type="subcellular location">
    <subcellularLocation>
        <location evidence="1">Cell membrane</location>
        <topology evidence="1">Multi-pass membrane protein</topology>
    </subcellularLocation>
</comment>
<evidence type="ECO:0000256" key="3">
    <source>
        <dbReference type="ARBA" id="ARBA00022475"/>
    </source>
</evidence>
<gene>
    <name evidence="11" type="primary">ynaI</name>
    <name evidence="11" type="ORF">IMSAGC017_01091</name>
</gene>
<dbReference type="Pfam" id="PF00924">
    <property type="entry name" value="MS_channel_2nd"/>
    <property type="match status" value="1"/>
</dbReference>
<protein>
    <submittedName>
        <fullName evidence="11">Low conductance mechanosensitive channel YnaI</fullName>
    </submittedName>
</protein>
<comment type="caution">
    <text evidence="11">The sequence shown here is derived from an EMBL/GenBank/DDBJ whole genome shotgun (WGS) entry which is preliminary data.</text>
</comment>
<keyword evidence="5 7" id="KW-1133">Transmembrane helix</keyword>
<feature type="domain" description="Mechanosensitive ion channel MscS C-terminal" evidence="9">
    <location>
        <begin position="183"/>
        <end position="270"/>
    </location>
</feature>
<dbReference type="InterPro" id="IPR049278">
    <property type="entry name" value="MS_channel_C"/>
</dbReference>
<evidence type="ECO:0000256" key="2">
    <source>
        <dbReference type="ARBA" id="ARBA00008017"/>
    </source>
</evidence>
<dbReference type="PANTHER" id="PTHR30221">
    <property type="entry name" value="SMALL-CONDUCTANCE MECHANOSENSITIVE CHANNEL"/>
    <property type="match status" value="1"/>
</dbReference>
<dbReference type="InterPro" id="IPR011014">
    <property type="entry name" value="MscS_channel_TM-2"/>
</dbReference>
<dbReference type="Gene3D" id="3.30.70.100">
    <property type="match status" value="1"/>
</dbReference>
<dbReference type="Gene3D" id="2.30.30.60">
    <property type="match status" value="1"/>
</dbReference>
<dbReference type="InterPro" id="IPR023408">
    <property type="entry name" value="MscS_beta-dom_sf"/>
</dbReference>
<dbReference type="Proteomes" id="UP000490821">
    <property type="component" value="Unassembled WGS sequence"/>
</dbReference>
<dbReference type="Gene3D" id="1.10.287.1260">
    <property type="match status" value="1"/>
</dbReference>
<dbReference type="SUPFAM" id="SSF82689">
    <property type="entry name" value="Mechanosensitive channel protein MscS (YggB), C-terminal domain"/>
    <property type="match status" value="1"/>
</dbReference>
<dbReference type="GO" id="GO:0005886">
    <property type="term" value="C:plasma membrane"/>
    <property type="evidence" value="ECO:0007669"/>
    <property type="project" value="UniProtKB-SubCell"/>
</dbReference>
<proteinExistence type="inferred from homology"/>
<feature type="transmembrane region" description="Helical" evidence="7">
    <location>
        <begin position="16"/>
        <end position="37"/>
    </location>
</feature>
<evidence type="ECO:0000256" key="5">
    <source>
        <dbReference type="ARBA" id="ARBA00022989"/>
    </source>
</evidence>
<dbReference type="InterPro" id="IPR049142">
    <property type="entry name" value="MS_channel_1st"/>
</dbReference>
<dbReference type="InterPro" id="IPR010920">
    <property type="entry name" value="LSM_dom_sf"/>
</dbReference>
<dbReference type="InterPro" id="IPR006685">
    <property type="entry name" value="MscS_channel_2nd"/>
</dbReference>
<organism evidence="11 12">
    <name type="scientific">Thomasclavelia cocleata</name>
    <dbReference type="NCBI Taxonomy" id="69824"/>
    <lineage>
        <taxon>Bacteria</taxon>
        <taxon>Bacillati</taxon>
        <taxon>Bacillota</taxon>
        <taxon>Erysipelotrichia</taxon>
        <taxon>Erysipelotrichales</taxon>
        <taxon>Coprobacillaceae</taxon>
        <taxon>Thomasclavelia</taxon>
    </lineage>
</organism>
<evidence type="ECO:0000259" key="8">
    <source>
        <dbReference type="Pfam" id="PF00924"/>
    </source>
</evidence>
<keyword evidence="6 7" id="KW-0472">Membrane</keyword>
<name>A0A829Z9G9_9FIRM</name>
<dbReference type="GO" id="GO:0008381">
    <property type="term" value="F:mechanosensitive monoatomic ion channel activity"/>
    <property type="evidence" value="ECO:0007669"/>
    <property type="project" value="InterPro"/>
</dbReference>
<evidence type="ECO:0000313" key="12">
    <source>
        <dbReference type="Proteomes" id="UP000490821"/>
    </source>
</evidence>
<dbReference type="Pfam" id="PF21082">
    <property type="entry name" value="MS_channel_3rd"/>
    <property type="match status" value="1"/>
</dbReference>
<feature type="transmembrane region" description="Helical" evidence="7">
    <location>
        <begin position="57"/>
        <end position="74"/>
    </location>
</feature>
<dbReference type="AlphaFoldDB" id="A0A829Z9G9"/>
<dbReference type="InterPro" id="IPR011066">
    <property type="entry name" value="MscS_channel_C_sf"/>
</dbReference>
<dbReference type="EMBL" id="BLMI01000130">
    <property type="protein sequence ID" value="GFI41051.1"/>
    <property type="molecule type" value="Genomic_DNA"/>
</dbReference>
<feature type="domain" description="Mechanosensitive ion channel transmembrane helices 2/3" evidence="10">
    <location>
        <begin position="57"/>
        <end position="100"/>
    </location>
</feature>
<keyword evidence="4 7" id="KW-0812">Transmembrane</keyword>
<accession>A0A829Z9G9</accession>
<evidence type="ECO:0000256" key="6">
    <source>
        <dbReference type="ARBA" id="ARBA00023136"/>
    </source>
</evidence>
<dbReference type="RefSeq" id="WP_172472426.1">
    <property type="nucleotide sequence ID" value="NZ_BLMI01000130.1"/>
</dbReference>
<dbReference type="SUPFAM" id="SSF50182">
    <property type="entry name" value="Sm-like ribonucleoproteins"/>
    <property type="match status" value="1"/>
</dbReference>
<evidence type="ECO:0000313" key="11">
    <source>
        <dbReference type="EMBL" id="GFI41051.1"/>
    </source>
</evidence>
<evidence type="ECO:0000259" key="10">
    <source>
        <dbReference type="Pfam" id="PF21088"/>
    </source>
</evidence>
<evidence type="ECO:0000256" key="1">
    <source>
        <dbReference type="ARBA" id="ARBA00004651"/>
    </source>
</evidence>
<dbReference type="InterPro" id="IPR045275">
    <property type="entry name" value="MscS_archaea/bacteria_type"/>
</dbReference>
<dbReference type="Pfam" id="PF21088">
    <property type="entry name" value="MS_channel_1st"/>
    <property type="match status" value="1"/>
</dbReference>
<keyword evidence="3" id="KW-1003">Cell membrane</keyword>
<dbReference type="PANTHER" id="PTHR30221:SF1">
    <property type="entry name" value="SMALL-CONDUCTANCE MECHANOSENSITIVE CHANNEL"/>
    <property type="match status" value="1"/>
</dbReference>
<sequence length="290" mass="32516">MENIYKQIDSIFEHGLIQSGISILIFIVIILVVNKIINRLLKKKFTDPLKLVFPMRIKKVVIITIIIAIIMGEITFTNSIIKALLASGGILAVVVGLASQEAASNIINGFMIITYKPYKIGDLVNVREYNVIGTVIDISMRHSIIETFERTQVIIPNTVMNKAIIENVSNVKTQKANYLFLEVSYESDLQMAIKIIQEEGAKHPLCIDGRSKSQKKKQESAVKVHCVEFNDSGIQLRATFLSKDSASGFQLLSDLRLSIKARFDQEGIEIPYPHRVVISETKDKITKTVI</sequence>
<comment type="similarity">
    <text evidence="2">Belongs to the MscS (TC 1.A.23) family.</text>
</comment>
<feature type="domain" description="Mechanosensitive ion channel MscS" evidence="8">
    <location>
        <begin position="103"/>
        <end position="169"/>
    </location>
</feature>
<dbReference type="SUPFAM" id="SSF82861">
    <property type="entry name" value="Mechanosensitive channel protein MscS (YggB), transmembrane region"/>
    <property type="match status" value="1"/>
</dbReference>
<evidence type="ECO:0000259" key="9">
    <source>
        <dbReference type="Pfam" id="PF21082"/>
    </source>
</evidence>
<evidence type="ECO:0000256" key="4">
    <source>
        <dbReference type="ARBA" id="ARBA00022692"/>
    </source>
</evidence>
<reference evidence="11 12" key="1">
    <citation type="journal article" date="2020" name="Microbiome">
        <title>Single-cell genomics of uncultured bacteria reveals dietary fiber responders in the mouse gut microbiota.</title>
        <authorList>
            <person name="Chijiiwa R."/>
            <person name="Hosokawa M."/>
            <person name="Kogawa M."/>
            <person name="Nishikawa Y."/>
            <person name="Ide K."/>
            <person name="Sakanashi C."/>
            <person name="Takahashi K."/>
            <person name="Takeyama H."/>
        </authorList>
    </citation>
    <scope>NUCLEOTIDE SEQUENCE [LARGE SCALE GENOMIC DNA]</scope>
    <source>
        <strain evidence="11">IMSAGC_017</strain>
    </source>
</reference>